<proteinExistence type="predicted"/>
<organism evidence="1 2">
    <name type="scientific">Diploptera punctata</name>
    <name type="common">Pacific beetle cockroach</name>
    <dbReference type="NCBI Taxonomy" id="6984"/>
    <lineage>
        <taxon>Eukaryota</taxon>
        <taxon>Metazoa</taxon>
        <taxon>Ecdysozoa</taxon>
        <taxon>Arthropoda</taxon>
        <taxon>Hexapoda</taxon>
        <taxon>Insecta</taxon>
        <taxon>Pterygota</taxon>
        <taxon>Neoptera</taxon>
        <taxon>Polyneoptera</taxon>
        <taxon>Dictyoptera</taxon>
        <taxon>Blattodea</taxon>
        <taxon>Blaberoidea</taxon>
        <taxon>Blaberidae</taxon>
        <taxon>Diplopterinae</taxon>
        <taxon>Diploptera</taxon>
    </lineage>
</organism>
<dbReference type="EMBL" id="JASPKZ010009888">
    <property type="protein sequence ID" value="KAJ9575400.1"/>
    <property type="molecule type" value="Genomic_DNA"/>
</dbReference>
<evidence type="ECO:0000313" key="2">
    <source>
        <dbReference type="Proteomes" id="UP001233999"/>
    </source>
</evidence>
<name>A0AAD7Z7W5_DIPPU</name>
<keyword evidence="2" id="KW-1185">Reference proteome</keyword>
<dbReference type="AlphaFoldDB" id="A0AAD7Z7W5"/>
<evidence type="ECO:0000313" key="1">
    <source>
        <dbReference type="EMBL" id="KAJ9575400.1"/>
    </source>
</evidence>
<dbReference type="Proteomes" id="UP001233999">
    <property type="component" value="Unassembled WGS sequence"/>
</dbReference>
<reference evidence="1" key="2">
    <citation type="submission" date="2023-05" db="EMBL/GenBank/DDBJ databases">
        <authorList>
            <person name="Fouks B."/>
        </authorList>
    </citation>
    <scope>NUCLEOTIDE SEQUENCE</scope>
    <source>
        <strain evidence="1">Stay&amp;Tobe</strain>
        <tissue evidence="1">Testes</tissue>
    </source>
</reference>
<reference evidence="1" key="1">
    <citation type="journal article" date="2023" name="IScience">
        <title>Live-bearing cockroach genome reveals convergent evolutionary mechanisms linked to viviparity in insects and beyond.</title>
        <authorList>
            <person name="Fouks B."/>
            <person name="Harrison M.C."/>
            <person name="Mikhailova A.A."/>
            <person name="Marchal E."/>
            <person name="English S."/>
            <person name="Carruthers M."/>
            <person name="Jennings E.C."/>
            <person name="Chiamaka E.L."/>
            <person name="Frigard R.A."/>
            <person name="Pippel M."/>
            <person name="Attardo G.M."/>
            <person name="Benoit J.B."/>
            <person name="Bornberg-Bauer E."/>
            <person name="Tobe S.S."/>
        </authorList>
    </citation>
    <scope>NUCLEOTIDE SEQUENCE</scope>
    <source>
        <strain evidence="1">Stay&amp;Tobe</strain>
    </source>
</reference>
<comment type="caution">
    <text evidence="1">The sequence shown here is derived from an EMBL/GenBank/DDBJ whole genome shotgun (WGS) entry which is preliminary data.</text>
</comment>
<accession>A0AAD7Z7W5</accession>
<protein>
    <submittedName>
        <fullName evidence="1">Uncharacterized protein</fullName>
    </submittedName>
</protein>
<sequence>MERETQNVLVIVSQLATMTYNYIQLHIVESEKMAGIEDMRAFSVLGYDVHQSAVV</sequence>
<gene>
    <name evidence="1" type="ORF">L9F63_025650</name>
</gene>
<feature type="non-terminal residue" evidence="1">
    <location>
        <position position="55"/>
    </location>
</feature>